<dbReference type="InterPro" id="IPR036291">
    <property type="entry name" value="NAD(P)-bd_dom_sf"/>
</dbReference>
<dbReference type="STRING" id="1675527.AIOL_004813"/>
<name>A0A0J9EDM0_9RHOB</name>
<sequence>MSVALIVGCGDHIGAAIAKRFAAGGFTVCCARRRNEDKLGALVAEIEAAGGAAHGFTMDARDEAAVAERFQWIEEEVGPLDLVVCNTGGNVRFPIRETTSRVFTKVWEMACFAGFLSGREAARYMVPRGRGAIFFTGATASVRGGSGYAAFAAAKSGQRALAEAMARELGPQGIHVAHLVVDAGVDTAFVRELFAAQGKPVEDGALMDPARIAEAYWHLYHQPRDGWTFEMDIRPHGENW</sequence>
<protein>
    <submittedName>
        <fullName evidence="1">Short-chain dehydrogenase</fullName>
    </submittedName>
</protein>
<gene>
    <name evidence="1" type="ORF">AIOL_004813</name>
</gene>
<dbReference type="Gene3D" id="3.40.50.720">
    <property type="entry name" value="NAD(P)-binding Rossmann-like Domain"/>
    <property type="match status" value="1"/>
</dbReference>
<keyword evidence="2" id="KW-1185">Reference proteome</keyword>
<dbReference type="PANTHER" id="PTHR43431:SF7">
    <property type="entry name" value="OXIDOREDUCTASE, SHORT CHAIN DEHYDROGENASE_REDUCTASE FAMILY (AFU_ORTHOLOGUE AFUA_5G14000)"/>
    <property type="match status" value="1"/>
</dbReference>
<evidence type="ECO:0000313" key="1">
    <source>
        <dbReference type="EMBL" id="KMW59829.1"/>
    </source>
</evidence>
<proteinExistence type="predicted"/>
<dbReference type="AlphaFoldDB" id="A0A0J9EDM0"/>
<dbReference type="PRINTS" id="PR00081">
    <property type="entry name" value="GDHRDH"/>
</dbReference>
<reference evidence="1 2" key="1">
    <citation type="submission" date="2015-06" db="EMBL/GenBank/DDBJ databases">
        <title>Draft genome sequence of an Alphaproteobacteria species associated to the Mediterranean sponge Oscarella lobularis.</title>
        <authorList>
            <person name="Jourda C."/>
            <person name="Santini S."/>
            <person name="Claverie J.-M."/>
        </authorList>
    </citation>
    <scope>NUCLEOTIDE SEQUENCE [LARGE SCALE GENOMIC DNA]</scope>
    <source>
        <strain evidence="1">IGS</strain>
    </source>
</reference>
<dbReference type="EMBL" id="LFTY01000002">
    <property type="protein sequence ID" value="KMW59829.1"/>
    <property type="molecule type" value="Genomic_DNA"/>
</dbReference>
<dbReference type="RefSeq" id="WP_049645248.1">
    <property type="nucleotide sequence ID" value="NZ_LFTY01000002.1"/>
</dbReference>
<dbReference type="SUPFAM" id="SSF51735">
    <property type="entry name" value="NAD(P)-binding Rossmann-fold domains"/>
    <property type="match status" value="1"/>
</dbReference>
<dbReference type="Proteomes" id="UP000037178">
    <property type="component" value="Unassembled WGS sequence"/>
</dbReference>
<dbReference type="PANTHER" id="PTHR43431">
    <property type="entry name" value="OXIDOREDUCTASE, SHORT CHAIN DEHYDROGENASE/REDUCTASE FAMILY (AFU_ORTHOLOGUE AFUA_5G14000)"/>
    <property type="match status" value="1"/>
</dbReference>
<organism evidence="1 2">
    <name type="scientific">Candidatus Rhodobacter oscarellae</name>
    <dbReference type="NCBI Taxonomy" id="1675527"/>
    <lineage>
        <taxon>Bacteria</taxon>
        <taxon>Pseudomonadati</taxon>
        <taxon>Pseudomonadota</taxon>
        <taxon>Alphaproteobacteria</taxon>
        <taxon>Rhodobacterales</taxon>
        <taxon>Rhodobacter group</taxon>
        <taxon>Rhodobacter</taxon>
    </lineage>
</organism>
<accession>A0A0J9EDM0</accession>
<dbReference type="InterPro" id="IPR002347">
    <property type="entry name" value="SDR_fam"/>
</dbReference>
<comment type="caution">
    <text evidence="1">The sequence shown here is derived from an EMBL/GenBank/DDBJ whole genome shotgun (WGS) entry which is preliminary data.</text>
</comment>
<evidence type="ECO:0000313" key="2">
    <source>
        <dbReference type="Proteomes" id="UP000037178"/>
    </source>
</evidence>
<dbReference type="PATRIC" id="fig|1675527.3.peg.5050"/>
<dbReference type="Pfam" id="PF00106">
    <property type="entry name" value="adh_short"/>
    <property type="match status" value="1"/>
</dbReference>
<dbReference type="OrthoDB" id="5513072at2"/>